<evidence type="ECO:0000313" key="1">
    <source>
        <dbReference type="EMBL" id="KPM09617.1"/>
    </source>
</evidence>
<accession>A0A132AFB4</accession>
<sequence>MIGILELVDGVDHVGNLDTVGIGGGRVGLLGLDHVQFEGFGGVIEVECVGGIVGKWTDTGGKE</sequence>
<protein>
    <submittedName>
        <fullName evidence="1">Uncharacterized protein</fullName>
    </submittedName>
</protein>
<reference evidence="1 2" key="1">
    <citation type="journal article" date="2015" name="Parasit. Vectors">
        <title>Draft genome of the scabies mite.</title>
        <authorList>
            <person name="Rider S.D.Jr."/>
            <person name="Morgan M.S."/>
            <person name="Arlian L.G."/>
        </authorList>
    </citation>
    <scope>NUCLEOTIDE SEQUENCE [LARGE SCALE GENOMIC DNA]</scope>
    <source>
        <strain evidence="1">Arlian Lab</strain>
    </source>
</reference>
<organism evidence="1 2">
    <name type="scientific">Sarcoptes scabiei</name>
    <name type="common">Itch mite</name>
    <name type="synonym">Acarus scabiei</name>
    <dbReference type="NCBI Taxonomy" id="52283"/>
    <lineage>
        <taxon>Eukaryota</taxon>
        <taxon>Metazoa</taxon>
        <taxon>Ecdysozoa</taxon>
        <taxon>Arthropoda</taxon>
        <taxon>Chelicerata</taxon>
        <taxon>Arachnida</taxon>
        <taxon>Acari</taxon>
        <taxon>Acariformes</taxon>
        <taxon>Sarcoptiformes</taxon>
        <taxon>Astigmata</taxon>
        <taxon>Psoroptidia</taxon>
        <taxon>Sarcoptoidea</taxon>
        <taxon>Sarcoptidae</taxon>
        <taxon>Sarcoptinae</taxon>
        <taxon>Sarcoptes</taxon>
    </lineage>
</organism>
<dbReference type="VEuPathDB" id="VectorBase:SSCA001544"/>
<gene>
    <name evidence="1" type="ORF">QR98_0081560</name>
</gene>
<dbReference type="AlphaFoldDB" id="A0A132AFB4"/>
<evidence type="ECO:0000313" key="2">
    <source>
        <dbReference type="Proteomes" id="UP000616769"/>
    </source>
</evidence>
<proteinExistence type="predicted"/>
<dbReference type="EMBL" id="JXLN01013804">
    <property type="protein sequence ID" value="KPM09617.1"/>
    <property type="molecule type" value="Genomic_DNA"/>
</dbReference>
<name>A0A132AFB4_SARSC</name>
<dbReference type="Proteomes" id="UP000616769">
    <property type="component" value="Unassembled WGS sequence"/>
</dbReference>
<comment type="caution">
    <text evidence="1">The sequence shown here is derived from an EMBL/GenBank/DDBJ whole genome shotgun (WGS) entry which is preliminary data.</text>
</comment>